<dbReference type="GO" id="GO:0005524">
    <property type="term" value="F:ATP binding"/>
    <property type="evidence" value="ECO:0007669"/>
    <property type="project" value="UniProtKB-KW"/>
</dbReference>
<dbReference type="Pfam" id="PF08433">
    <property type="entry name" value="KTI12"/>
    <property type="match status" value="1"/>
</dbReference>
<dbReference type="InterPro" id="IPR027417">
    <property type="entry name" value="P-loop_NTPase"/>
</dbReference>
<evidence type="ECO:0000313" key="4">
    <source>
        <dbReference type="EMBL" id="CCA23381.1"/>
    </source>
</evidence>
<dbReference type="PANTHER" id="PTHR12435">
    <property type="match status" value="1"/>
</dbReference>
<dbReference type="InterPro" id="IPR013641">
    <property type="entry name" value="KTI12/PSTK"/>
</dbReference>
<dbReference type="EMBL" id="FR824236">
    <property type="protein sequence ID" value="CCA23381.1"/>
    <property type="molecule type" value="Genomic_DNA"/>
</dbReference>
<evidence type="ECO:0000256" key="1">
    <source>
        <dbReference type="ARBA" id="ARBA00022741"/>
    </source>
</evidence>
<protein>
    <submittedName>
        <fullName evidence="4">AlNc14C191G8458 protein</fullName>
    </submittedName>
</protein>
<sequence length="127" mass="15078">MSSFVRQKPRIRHIVLHVECLALYRKYHRIICEKVYVDVSLDVALEQNAAREDRFDADIIEAIAQRFKVPNKRNRWDRPLSHIKPSQIDEKDIDALDSISFESILYAIQMEIVSKPDLRRKLHRELP</sequence>
<accession>F0WPY0</accession>
<reference evidence="4" key="2">
    <citation type="submission" date="2011-02" db="EMBL/GenBank/DDBJ databases">
        <authorList>
            <person name="MacLean D."/>
        </authorList>
    </citation>
    <scope>NUCLEOTIDE SEQUENCE</scope>
</reference>
<keyword evidence="2" id="KW-0067">ATP-binding</keyword>
<evidence type="ECO:0000256" key="2">
    <source>
        <dbReference type="ARBA" id="ARBA00022840"/>
    </source>
</evidence>
<gene>
    <name evidence="4" type="primary">AlNc14C191G8458</name>
    <name evidence="4" type="ORF">ALNC14_095250</name>
</gene>
<dbReference type="Gene3D" id="3.40.50.300">
    <property type="entry name" value="P-loop containing nucleotide triphosphate hydrolases"/>
    <property type="match status" value="1"/>
</dbReference>
<evidence type="ECO:0000256" key="3">
    <source>
        <dbReference type="ARBA" id="ARBA00025768"/>
    </source>
</evidence>
<dbReference type="HOGENOM" id="CLU_1974636_0_0_1"/>
<reference evidence="4" key="1">
    <citation type="journal article" date="2011" name="PLoS Biol.">
        <title>Gene gain and loss during evolution of obligate parasitism in the white rust pathogen of Arabidopsis thaliana.</title>
        <authorList>
            <person name="Kemen E."/>
            <person name="Gardiner A."/>
            <person name="Schultz-Larsen T."/>
            <person name="Kemen A.C."/>
            <person name="Balmuth A.L."/>
            <person name="Robert-Seilaniantz A."/>
            <person name="Bailey K."/>
            <person name="Holub E."/>
            <person name="Studholme D.J."/>
            <person name="Maclean D."/>
            <person name="Jones J.D."/>
        </authorList>
    </citation>
    <scope>NUCLEOTIDE SEQUENCE</scope>
</reference>
<proteinExistence type="inferred from homology"/>
<keyword evidence="1" id="KW-0547">Nucleotide-binding</keyword>
<organism evidence="4">
    <name type="scientific">Albugo laibachii Nc14</name>
    <dbReference type="NCBI Taxonomy" id="890382"/>
    <lineage>
        <taxon>Eukaryota</taxon>
        <taxon>Sar</taxon>
        <taxon>Stramenopiles</taxon>
        <taxon>Oomycota</taxon>
        <taxon>Peronosporomycetes</taxon>
        <taxon>Albuginales</taxon>
        <taxon>Albuginaceae</taxon>
        <taxon>Albugo</taxon>
    </lineage>
</organism>
<comment type="similarity">
    <text evidence="3">Belongs to the KTI12 family.</text>
</comment>
<name>F0WPY0_9STRA</name>
<dbReference type="AlphaFoldDB" id="F0WPY0"/>